<protein>
    <submittedName>
        <fullName evidence="9">Iron complex transport system permease protein</fullName>
    </submittedName>
</protein>
<evidence type="ECO:0000313" key="9">
    <source>
        <dbReference type="EMBL" id="MBB4695501.1"/>
    </source>
</evidence>
<keyword evidence="10" id="KW-1185">Reference proteome</keyword>
<dbReference type="RefSeq" id="WP_184953836.1">
    <property type="nucleotide sequence ID" value="NZ_BOMC01000067.1"/>
</dbReference>
<feature type="transmembrane region" description="Helical" evidence="8">
    <location>
        <begin position="287"/>
        <end position="305"/>
    </location>
</feature>
<evidence type="ECO:0000256" key="5">
    <source>
        <dbReference type="ARBA" id="ARBA00022692"/>
    </source>
</evidence>
<dbReference type="Pfam" id="PF01032">
    <property type="entry name" value="FecCD"/>
    <property type="match status" value="1"/>
</dbReference>
<dbReference type="GO" id="GO:0005886">
    <property type="term" value="C:plasma membrane"/>
    <property type="evidence" value="ECO:0007669"/>
    <property type="project" value="UniProtKB-SubCell"/>
</dbReference>
<dbReference type="GO" id="GO:0033214">
    <property type="term" value="P:siderophore-iron import into cell"/>
    <property type="evidence" value="ECO:0007669"/>
    <property type="project" value="TreeGrafter"/>
</dbReference>
<accession>A0A7W7G616</accession>
<gene>
    <name evidence="9" type="ORF">BKA14_005649</name>
</gene>
<dbReference type="EMBL" id="JACHMF010000001">
    <property type="protein sequence ID" value="MBB4695501.1"/>
    <property type="molecule type" value="Genomic_DNA"/>
</dbReference>
<comment type="caution">
    <text evidence="9">The sequence shown here is derived from an EMBL/GenBank/DDBJ whole genome shotgun (WGS) entry which is preliminary data.</text>
</comment>
<dbReference type="CDD" id="cd06550">
    <property type="entry name" value="TM_ABC_iron-siderophores_like"/>
    <property type="match status" value="1"/>
</dbReference>
<proteinExistence type="inferred from homology"/>
<dbReference type="PANTHER" id="PTHR30472:SF24">
    <property type="entry name" value="FERRIC ENTEROBACTIN TRANSPORT SYSTEM PERMEASE PROTEIN FEPG"/>
    <property type="match status" value="1"/>
</dbReference>
<evidence type="ECO:0000313" key="10">
    <source>
        <dbReference type="Proteomes" id="UP000542742"/>
    </source>
</evidence>
<dbReference type="Gene3D" id="1.10.3470.10">
    <property type="entry name" value="ABC transporter involved in vitamin B12 uptake, BtuC"/>
    <property type="match status" value="1"/>
</dbReference>
<dbReference type="GO" id="GO:0022857">
    <property type="term" value="F:transmembrane transporter activity"/>
    <property type="evidence" value="ECO:0007669"/>
    <property type="project" value="InterPro"/>
</dbReference>
<sequence>MKGGVVATTRRRETARARTVAGALLAGVLAMFLLTLSYGDFQISLPDVVRSLLGQTTPAGVDYVMHDLRLPRASVAALAGLAFGLAGAIFQQLLRNPLASPDVIGVSQGATTAGIVTVLVLGLDGGLVAAAALTGALLTALTIYALSWRKGVGGYRFILVGIGIGTVLTSITSYILTRSDVKIAAEAMIWLTGSVNGRTWPQIVPLAVALLILLPLALILGRVLTGMQLGDDLATAFGVRVQGSRFALLIVAVCLAGMATSAAGPIAFVAFMSGPIAARLVGGGRPVLLQAALVGALLVLVSDFIGSHLLGSRQFPVGVVTGVIGAPYLLWLLATANRSGRGG</sequence>
<feature type="transmembrane region" description="Helical" evidence="8">
    <location>
        <begin position="20"/>
        <end position="39"/>
    </location>
</feature>
<dbReference type="PANTHER" id="PTHR30472">
    <property type="entry name" value="FERRIC ENTEROBACTIN TRANSPORT SYSTEM PERMEASE PROTEIN"/>
    <property type="match status" value="1"/>
</dbReference>
<feature type="transmembrane region" description="Helical" evidence="8">
    <location>
        <begin position="317"/>
        <end position="334"/>
    </location>
</feature>
<evidence type="ECO:0000256" key="1">
    <source>
        <dbReference type="ARBA" id="ARBA00004651"/>
    </source>
</evidence>
<name>A0A7W7G616_9ACTN</name>
<feature type="transmembrane region" description="Helical" evidence="8">
    <location>
        <begin position="246"/>
        <end position="272"/>
    </location>
</feature>
<evidence type="ECO:0000256" key="6">
    <source>
        <dbReference type="ARBA" id="ARBA00022989"/>
    </source>
</evidence>
<dbReference type="AlphaFoldDB" id="A0A7W7G616"/>
<comment type="similarity">
    <text evidence="2">Belongs to the binding-protein-dependent transport system permease family. FecCD subfamily.</text>
</comment>
<keyword evidence="3" id="KW-0813">Transport</keyword>
<keyword evidence="5 8" id="KW-0812">Transmembrane</keyword>
<evidence type="ECO:0000256" key="7">
    <source>
        <dbReference type="ARBA" id="ARBA00023136"/>
    </source>
</evidence>
<keyword evidence="7 8" id="KW-0472">Membrane</keyword>
<evidence type="ECO:0000256" key="3">
    <source>
        <dbReference type="ARBA" id="ARBA00022448"/>
    </source>
</evidence>
<dbReference type="InterPro" id="IPR000522">
    <property type="entry name" value="ABC_transptr_permease_BtuC"/>
</dbReference>
<feature type="transmembrane region" description="Helical" evidence="8">
    <location>
        <begin position="73"/>
        <end position="91"/>
    </location>
</feature>
<keyword evidence="6 8" id="KW-1133">Transmembrane helix</keyword>
<feature type="transmembrane region" description="Helical" evidence="8">
    <location>
        <begin position="127"/>
        <end position="146"/>
    </location>
</feature>
<evidence type="ECO:0000256" key="4">
    <source>
        <dbReference type="ARBA" id="ARBA00022475"/>
    </source>
</evidence>
<dbReference type="SUPFAM" id="SSF81345">
    <property type="entry name" value="ABC transporter involved in vitamin B12 uptake, BtuC"/>
    <property type="match status" value="1"/>
</dbReference>
<dbReference type="Proteomes" id="UP000542742">
    <property type="component" value="Unassembled WGS sequence"/>
</dbReference>
<feature type="transmembrane region" description="Helical" evidence="8">
    <location>
        <begin position="103"/>
        <end position="121"/>
    </location>
</feature>
<dbReference type="InterPro" id="IPR037294">
    <property type="entry name" value="ABC_BtuC-like"/>
</dbReference>
<feature type="transmembrane region" description="Helical" evidence="8">
    <location>
        <begin position="203"/>
        <end position="225"/>
    </location>
</feature>
<comment type="subcellular location">
    <subcellularLocation>
        <location evidence="1">Cell membrane</location>
        <topology evidence="1">Multi-pass membrane protein</topology>
    </subcellularLocation>
</comment>
<organism evidence="9 10">
    <name type="scientific">Paractinoplanes abujensis</name>
    <dbReference type="NCBI Taxonomy" id="882441"/>
    <lineage>
        <taxon>Bacteria</taxon>
        <taxon>Bacillati</taxon>
        <taxon>Actinomycetota</taxon>
        <taxon>Actinomycetes</taxon>
        <taxon>Micromonosporales</taxon>
        <taxon>Micromonosporaceae</taxon>
        <taxon>Paractinoplanes</taxon>
    </lineage>
</organism>
<keyword evidence="4" id="KW-1003">Cell membrane</keyword>
<feature type="transmembrane region" description="Helical" evidence="8">
    <location>
        <begin position="158"/>
        <end position="176"/>
    </location>
</feature>
<evidence type="ECO:0000256" key="2">
    <source>
        <dbReference type="ARBA" id="ARBA00007935"/>
    </source>
</evidence>
<evidence type="ECO:0000256" key="8">
    <source>
        <dbReference type="SAM" id="Phobius"/>
    </source>
</evidence>
<reference evidence="9 10" key="1">
    <citation type="submission" date="2020-08" db="EMBL/GenBank/DDBJ databases">
        <title>Sequencing the genomes of 1000 actinobacteria strains.</title>
        <authorList>
            <person name="Klenk H.-P."/>
        </authorList>
    </citation>
    <scope>NUCLEOTIDE SEQUENCE [LARGE SCALE GENOMIC DNA]</scope>
    <source>
        <strain evidence="9 10">DSM 45518</strain>
    </source>
</reference>